<evidence type="ECO:0000259" key="1">
    <source>
        <dbReference type="Pfam" id="PF14028"/>
    </source>
</evidence>
<dbReference type="PATRIC" id="fig|698759.3.peg.5805"/>
<dbReference type="EMBL" id="AEJC01000426">
    <property type="protein sequence ID" value="EKX63527.1"/>
    <property type="molecule type" value="Genomic_DNA"/>
</dbReference>
<sequence length="318" mass="35272">MNLPDSSSIEQAILAVLTGTPLTEAAARAQTSPEHLAEATERYRDAGRSALDPQLSGWHQVNIKFTDYPTAERTFRAYLLPALRTGPIGAWWFVRKYPCWRLRVQPGPGTRMEDAVAHLTEVLDRALSWGVAKRWWPFLYEPETIAFGGPYGMTLTHTLFHTDSVGILDYHQHQTDSTSGLPGPKETSLLVTTLLLRAAGLEWGEQGDVWGQVETRRPLPPDVDPDQVSTMVAPVQRLLTLDAGPALTDGPLTPLGYWVTGVERSGQALVDAARTGNLHLGLRGILARHILFHWNRMGFTTRQQAIWARATRESILGN</sequence>
<accession>L1KSB6</accession>
<comment type="caution">
    <text evidence="2">The sequence shown here is derived from an EMBL/GenBank/DDBJ whole genome shotgun (WGS) entry which is preliminary data.</text>
</comment>
<dbReference type="NCBIfam" id="TIGR03891">
    <property type="entry name" value="thiopep_ocin"/>
    <property type="match status" value="1"/>
</dbReference>
<feature type="domain" description="Thiopeptide-type bacteriocin biosynthesis" evidence="1">
    <location>
        <begin position="58"/>
        <end position="312"/>
    </location>
</feature>
<evidence type="ECO:0000313" key="2">
    <source>
        <dbReference type="EMBL" id="EKX63527.1"/>
    </source>
</evidence>
<keyword evidence="3" id="KW-1185">Reference proteome</keyword>
<proteinExistence type="predicted"/>
<name>L1KSB6_9ACTN</name>
<reference evidence="2 3" key="1">
    <citation type="submission" date="2012-11" db="EMBL/GenBank/DDBJ databases">
        <authorList>
            <person name="Huguet-Tapia J.C."/>
            <person name="Durkin A.S."/>
            <person name="Pettis G.S."/>
            <person name="Badger J.H."/>
        </authorList>
    </citation>
    <scope>NUCLEOTIDE SEQUENCE [LARGE SCALE GENOMIC DNA]</scope>
    <source>
        <strain evidence="2 3">91-03</strain>
    </source>
</reference>
<gene>
    <name evidence="2" type="ORF">STRIP9103_04704</name>
</gene>
<dbReference type="AlphaFoldDB" id="L1KSB6"/>
<dbReference type="OrthoDB" id="4678170at2"/>
<organism evidence="2 3">
    <name type="scientific">Streptomyces ipomoeae 91-03</name>
    <dbReference type="NCBI Taxonomy" id="698759"/>
    <lineage>
        <taxon>Bacteria</taxon>
        <taxon>Bacillati</taxon>
        <taxon>Actinomycetota</taxon>
        <taxon>Actinomycetes</taxon>
        <taxon>Kitasatosporales</taxon>
        <taxon>Streptomycetaceae</taxon>
        <taxon>Streptomyces</taxon>
    </lineage>
</organism>
<dbReference type="Proteomes" id="UP000010411">
    <property type="component" value="Unassembled WGS sequence"/>
</dbReference>
<dbReference type="InterPro" id="IPR023809">
    <property type="entry name" value="Thiopep_bacteriocin_synth_dom"/>
</dbReference>
<protein>
    <submittedName>
        <fullName evidence="2">Thiopeptide-type bacteriocin biosynthesis domain protein</fullName>
    </submittedName>
</protein>
<dbReference type="RefSeq" id="WP_009326099.1">
    <property type="nucleotide sequence ID" value="NZ_AEJC01000426.1"/>
</dbReference>
<evidence type="ECO:0000313" key="3">
    <source>
        <dbReference type="Proteomes" id="UP000010411"/>
    </source>
</evidence>
<dbReference type="Pfam" id="PF14028">
    <property type="entry name" value="Lant_dehydr_C"/>
    <property type="match status" value="1"/>
</dbReference>